<organism evidence="2 3">
    <name type="scientific">Burkholderia ambifaria (strain ATCC BAA-244 / DSM 16087 / CCUG 44356 / LMG 19182 / AMMD)</name>
    <name type="common">Burkholderia cepacia (strain AMMD)</name>
    <dbReference type="NCBI Taxonomy" id="339670"/>
    <lineage>
        <taxon>Bacteria</taxon>
        <taxon>Pseudomonadati</taxon>
        <taxon>Pseudomonadota</taxon>
        <taxon>Betaproteobacteria</taxon>
        <taxon>Burkholderiales</taxon>
        <taxon>Burkholderiaceae</taxon>
        <taxon>Burkholderia</taxon>
        <taxon>Burkholderia cepacia complex</taxon>
    </lineage>
</organism>
<dbReference type="Proteomes" id="UP000000662">
    <property type="component" value="Chromosome 2"/>
</dbReference>
<proteinExistence type="predicted"/>
<dbReference type="EMBL" id="CP000441">
    <property type="protein sequence ID" value="ABI90773.1"/>
    <property type="molecule type" value="Genomic_DNA"/>
</dbReference>
<evidence type="ECO:0000313" key="3">
    <source>
        <dbReference type="Proteomes" id="UP000000662"/>
    </source>
</evidence>
<feature type="compositionally biased region" description="Basic and acidic residues" evidence="1">
    <location>
        <begin position="159"/>
        <end position="171"/>
    </location>
</feature>
<protein>
    <submittedName>
        <fullName evidence="2">Uncharacterized protein</fullName>
    </submittedName>
</protein>
<evidence type="ECO:0000313" key="2">
    <source>
        <dbReference type="EMBL" id="ABI90773.1"/>
    </source>
</evidence>
<dbReference type="KEGG" id="bam:Bamb_5225"/>
<evidence type="ECO:0000256" key="1">
    <source>
        <dbReference type="SAM" id="MobiDB-lite"/>
    </source>
</evidence>
<dbReference type="PATRIC" id="fig|339670.21.peg.5623"/>
<gene>
    <name evidence="2" type="ordered locus">Bamb_5225</name>
</gene>
<reference evidence="2" key="1">
    <citation type="submission" date="2006-08" db="EMBL/GenBank/DDBJ databases">
        <title>Complete sequence of Chromosome 2 of Burkholderia cepacia AMMD.</title>
        <authorList>
            <consortium name="US DOE Joint Genome Institute"/>
            <person name="Copeland A."/>
            <person name="Lucas S."/>
            <person name="Lapidus A."/>
            <person name="Barry K."/>
            <person name="Detter J.C."/>
            <person name="Glavina del Rio T."/>
            <person name="Hammon N."/>
            <person name="Israni S."/>
            <person name="Pitluck S."/>
            <person name="Bruce D."/>
            <person name="Chain P."/>
            <person name="Malfatti S."/>
            <person name="Shin M."/>
            <person name="Vergez L."/>
            <person name="Schmutz J."/>
            <person name="Larimer F."/>
            <person name="Land M."/>
            <person name="Hauser L."/>
            <person name="Kyrpides N."/>
            <person name="Kim E."/>
            <person name="Parke J."/>
            <person name="Coenye T."/>
            <person name="Konstantinidis K."/>
            <person name="Ramette A."/>
            <person name="Tiedje J."/>
            <person name="Richardson P."/>
        </authorList>
    </citation>
    <scope>NUCLEOTIDE SEQUENCE</scope>
    <source>
        <strain evidence="2">AMMD</strain>
    </source>
</reference>
<dbReference type="AlphaFoldDB" id="Q0B500"/>
<feature type="region of interest" description="Disordered" evidence="1">
    <location>
        <begin position="128"/>
        <end position="214"/>
    </location>
</feature>
<sequence>MSIQTSSSTIEAKRYLAWVGVALEAASETSLSTAVSLLNEAGAPLADAEAIVAGISAFKDKRWRHTPSSTTKPGLNAYSGWHNGRVGERPPSANSIRHPISAALAVLFALGLCIGGYHLYRVRVPVPATGPQQPRTAASEGRVSNTGQPSSSTRQSTNRHREQEPAKLEHTKPRHQSISRAESSPMAPGSSAEPGATFSAAQQPPTRRGDCPPGVDRIGCTVSATDSTFPLKAKIPVNAHYEPNGYGWQCNSGYVERGLGCIKLIVPPHAHFDISGHGWFCDPGFEPRGDTCQSH</sequence>
<dbReference type="Gene3D" id="2.10.25.10">
    <property type="entry name" value="Laminin"/>
    <property type="match status" value="2"/>
</dbReference>
<name>Q0B500_BURCM</name>
<feature type="compositionally biased region" description="Polar residues" evidence="1">
    <location>
        <begin position="130"/>
        <end position="156"/>
    </location>
</feature>
<accession>Q0B500</accession>
<keyword evidence="3" id="KW-1185">Reference proteome</keyword>